<dbReference type="EMBL" id="CP009451">
    <property type="protein sequence ID" value="AIR07130.1"/>
    <property type="molecule type" value="Genomic_DNA"/>
</dbReference>
<organism evidence="8 9">
    <name type="scientific">Cedecea neteri</name>
    <dbReference type="NCBI Taxonomy" id="158822"/>
    <lineage>
        <taxon>Bacteria</taxon>
        <taxon>Pseudomonadati</taxon>
        <taxon>Pseudomonadota</taxon>
        <taxon>Gammaproteobacteria</taxon>
        <taxon>Enterobacterales</taxon>
        <taxon>Enterobacteriaceae</taxon>
        <taxon>Cedecea</taxon>
    </lineage>
</organism>
<name>A0A089RL03_9ENTR</name>
<dbReference type="NCBIfam" id="NF033808">
    <property type="entry name" value="copper_CopD"/>
    <property type="match status" value="1"/>
</dbReference>
<evidence type="ECO:0000256" key="1">
    <source>
        <dbReference type="ARBA" id="ARBA00004651"/>
    </source>
</evidence>
<feature type="transmembrane region" description="Helical" evidence="6">
    <location>
        <begin position="6"/>
        <end position="31"/>
    </location>
</feature>
<dbReference type="RefSeq" id="WP_038481871.1">
    <property type="nucleotide sequence ID" value="NZ_CP009451.1"/>
</dbReference>
<keyword evidence="6" id="KW-0186">Copper</keyword>
<dbReference type="AlphaFoldDB" id="A0A089RL03"/>
<dbReference type="InterPro" id="IPR032694">
    <property type="entry name" value="CopC/D"/>
</dbReference>
<feature type="transmembrane region" description="Helical" evidence="6">
    <location>
        <begin position="93"/>
        <end position="111"/>
    </location>
</feature>
<feature type="transmembrane region" description="Helical" evidence="6">
    <location>
        <begin position="197"/>
        <end position="218"/>
    </location>
</feature>
<keyword evidence="6" id="KW-0997">Cell inner membrane</keyword>
<evidence type="ECO:0000256" key="6">
    <source>
        <dbReference type="RuleBase" id="RU369037"/>
    </source>
</evidence>
<proteinExistence type="inferred from homology"/>
<comment type="function">
    <text evidence="6">Involved in copper resistance.</text>
</comment>
<feature type="domain" description="Copper resistance protein D" evidence="7">
    <location>
        <begin position="187"/>
        <end position="284"/>
    </location>
</feature>
<sequence length="291" mass="32032">MLSAFYIALRFVHFTALMVLLGSAICCSLLAPQRFKPILVRRLRAQWRPAVWLSLVSACLLFMAQAGLMGDGWRDVISPDVWQAVLSTRFGSVWIWQLLLAVVTLAVVLIGPRAMQGLLLLFAAAQLIVLAGVGHAAMHDGALGAFQRINHAIHLLSAAWWVGGLLPLLVCMHMAHKPRWRGPAITAMMRFSRYGHLAVAAVLVTGVVNSLLILGWSLPLESGYLRLLALKAGLVLVMVTLALINRYMLVPRFDAAQAGAQRRFIQLTWLEVILSVAVLLLVSIFATWEPF</sequence>
<comment type="subcellular location">
    <subcellularLocation>
        <location evidence="6">Cell inner membrane</location>
        <topology evidence="6">Multi-pass membrane protein</topology>
    </subcellularLocation>
    <subcellularLocation>
        <location evidence="1">Cell membrane</location>
        <topology evidence="1">Multi-pass membrane protein</topology>
    </subcellularLocation>
</comment>
<reference evidence="8 9" key="1">
    <citation type="submission" date="2014-09" db="EMBL/GenBank/DDBJ databases">
        <title>Cedecea neteri SSMD04 Genome Sequencing.</title>
        <authorList>
            <person name="Tan J.-Y."/>
        </authorList>
    </citation>
    <scope>NUCLEOTIDE SEQUENCE [LARGE SCALE GENOMIC DNA]</scope>
    <source>
        <strain evidence="8 9">SSMD04</strain>
    </source>
</reference>
<dbReference type="Proteomes" id="UP000029481">
    <property type="component" value="Chromosome"/>
</dbReference>
<dbReference type="PANTHER" id="PTHR34820">
    <property type="entry name" value="INNER MEMBRANE PROTEIN YEBZ"/>
    <property type="match status" value="1"/>
</dbReference>
<keyword evidence="2 6" id="KW-1003">Cell membrane</keyword>
<dbReference type="GO" id="GO:0046688">
    <property type="term" value="P:response to copper ion"/>
    <property type="evidence" value="ECO:0007669"/>
    <property type="project" value="UniProtKB-UniRule"/>
</dbReference>
<accession>A0A089RL03</accession>
<feature type="transmembrane region" description="Helical" evidence="6">
    <location>
        <begin position="51"/>
        <end position="73"/>
    </location>
</feature>
<feature type="transmembrane region" description="Helical" evidence="6">
    <location>
        <begin position="264"/>
        <end position="288"/>
    </location>
</feature>
<evidence type="ECO:0000256" key="2">
    <source>
        <dbReference type="ARBA" id="ARBA00022475"/>
    </source>
</evidence>
<keyword evidence="4 6" id="KW-1133">Transmembrane helix</keyword>
<feature type="transmembrane region" description="Helical" evidence="6">
    <location>
        <begin position="224"/>
        <end position="244"/>
    </location>
</feature>
<dbReference type="Pfam" id="PF05425">
    <property type="entry name" value="CopD"/>
    <property type="match status" value="1"/>
</dbReference>
<dbReference type="GO" id="GO:0005886">
    <property type="term" value="C:plasma membrane"/>
    <property type="evidence" value="ECO:0007669"/>
    <property type="project" value="UniProtKB-SubCell"/>
</dbReference>
<dbReference type="InterPro" id="IPR008457">
    <property type="entry name" value="Cu-R_CopD_dom"/>
</dbReference>
<evidence type="ECO:0000313" key="8">
    <source>
        <dbReference type="EMBL" id="AIR07130.1"/>
    </source>
</evidence>
<feature type="transmembrane region" description="Helical" evidence="6">
    <location>
        <begin position="158"/>
        <end position="176"/>
    </location>
</feature>
<dbReference type="OrthoDB" id="7032707at2"/>
<comment type="similarity">
    <text evidence="6">Belongs to the CopD family.</text>
</comment>
<dbReference type="InterPro" id="IPR047689">
    <property type="entry name" value="CopD"/>
</dbReference>
<evidence type="ECO:0000313" key="9">
    <source>
        <dbReference type="Proteomes" id="UP000029481"/>
    </source>
</evidence>
<evidence type="ECO:0000259" key="7">
    <source>
        <dbReference type="Pfam" id="PF05425"/>
    </source>
</evidence>
<dbReference type="PANTHER" id="PTHR34820:SF4">
    <property type="entry name" value="INNER MEMBRANE PROTEIN YEBZ"/>
    <property type="match status" value="1"/>
</dbReference>
<protein>
    <recommendedName>
        <fullName evidence="6">Copper resistance protein D</fullName>
    </recommendedName>
</protein>
<dbReference type="KEGG" id="cnt:JT31_21675"/>
<dbReference type="GO" id="GO:0006825">
    <property type="term" value="P:copper ion transport"/>
    <property type="evidence" value="ECO:0007669"/>
    <property type="project" value="InterPro"/>
</dbReference>
<gene>
    <name evidence="8" type="ORF">JT31_21675</name>
</gene>
<keyword evidence="3 6" id="KW-0812">Transmembrane</keyword>
<feature type="transmembrane region" description="Helical" evidence="6">
    <location>
        <begin position="118"/>
        <end position="138"/>
    </location>
</feature>
<evidence type="ECO:0000256" key="5">
    <source>
        <dbReference type="ARBA" id="ARBA00023136"/>
    </source>
</evidence>
<evidence type="ECO:0000256" key="4">
    <source>
        <dbReference type="ARBA" id="ARBA00022989"/>
    </source>
</evidence>
<evidence type="ECO:0000256" key="3">
    <source>
        <dbReference type="ARBA" id="ARBA00022692"/>
    </source>
</evidence>
<keyword evidence="9" id="KW-1185">Reference proteome</keyword>
<keyword evidence="5 6" id="KW-0472">Membrane</keyword>